<dbReference type="EMBL" id="AP026802">
    <property type="protein sequence ID" value="BDR59683.1"/>
    <property type="molecule type" value="Genomic_DNA"/>
</dbReference>
<comment type="function">
    <text evidence="1">Involved in the transposition of the insertion sequence.</text>
</comment>
<feature type="domain" description="Integrase catalytic" evidence="2">
    <location>
        <begin position="58"/>
        <end position="226"/>
    </location>
</feature>
<dbReference type="Pfam" id="PF13276">
    <property type="entry name" value="HTH_21"/>
    <property type="match status" value="1"/>
</dbReference>
<dbReference type="PROSITE" id="PS50994">
    <property type="entry name" value="INTEGRASE"/>
    <property type="match status" value="1"/>
</dbReference>
<dbReference type="InterPro" id="IPR025948">
    <property type="entry name" value="HTH-like_dom"/>
</dbReference>
<dbReference type="InterPro" id="IPR036397">
    <property type="entry name" value="RNaseH_sf"/>
</dbReference>
<evidence type="ECO:0000313" key="4">
    <source>
        <dbReference type="Proteomes" id="UP001321861"/>
    </source>
</evidence>
<gene>
    <name evidence="3" type="ORF">XA3_21240</name>
</gene>
<dbReference type="Proteomes" id="UP001321861">
    <property type="component" value="Chromosome"/>
</dbReference>
<dbReference type="SUPFAM" id="SSF53098">
    <property type="entry name" value="Ribonuclease H-like"/>
    <property type="match status" value="1"/>
</dbReference>
<dbReference type="KEGG" id="xap:XA3_21240"/>
<organism evidence="3 4">
    <name type="scientific">Xylocopilactobacillus apicola</name>
    <dbReference type="NCBI Taxonomy" id="2932184"/>
    <lineage>
        <taxon>Bacteria</taxon>
        <taxon>Bacillati</taxon>
        <taxon>Bacillota</taxon>
        <taxon>Bacilli</taxon>
        <taxon>Lactobacillales</taxon>
        <taxon>Lactobacillaceae</taxon>
        <taxon>Xylocopilactobacillus</taxon>
    </lineage>
</organism>
<accession>A0AAU9D804</accession>
<sequence length="229" mass="26800">MTAELNVWLRSMRLPQVNHKRVQRLMRQAGLHSVIRRKTQREAKIKADYVVENILNREFTRSNINEVWVSDSTQVQYGKRAGRKIWLCGVLDLYSGELLGWSLSQKKTTQAAIIAFDQAFERFPLAHPLVHTDRGSAYTSFEFRNYLDDHQVPQSMSRPGTPHDNAVIESFWSQFKTEWLLPRTRQIDNLAELANLINDGLNYFMTERRTLKHQGLTPFELRETILKKN</sequence>
<dbReference type="Gene3D" id="3.30.420.10">
    <property type="entry name" value="Ribonuclease H-like superfamily/Ribonuclease H"/>
    <property type="match status" value="1"/>
</dbReference>
<reference evidence="3 4" key="1">
    <citation type="journal article" date="2023" name="Microbiol. Spectr.">
        <title>Symbiosis of Carpenter Bees with Uncharacterized Lactic Acid Bacteria Showing NAD Auxotrophy.</title>
        <authorList>
            <person name="Kawasaki S."/>
            <person name="Ozawa K."/>
            <person name="Mori T."/>
            <person name="Yamamoto A."/>
            <person name="Ito M."/>
            <person name="Ohkuma M."/>
            <person name="Sakamoto M."/>
            <person name="Matsutani M."/>
        </authorList>
    </citation>
    <scope>NUCLEOTIDE SEQUENCE [LARGE SCALE GENOMIC DNA]</scope>
    <source>
        <strain evidence="3 4">XA3</strain>
    </source>
</reference>
<dbReference type="InterPro" id="IPR012337">
    <property type="entry name" value="RNaseH-like_sf"/>
</dbReference>
<name>A0AAU9D804_9LACO</name>
<dbReference type="GO" id="GO:0015074">
    <property type="term" value="P:DNA integration"/>
    <property type="evidence" value="ECO:0007669"/>
    <property type="project" value="InterPro"/>
</dbReference>
<evidence type="ECO:0000313" key="3">
    <source>
        <dbReference type="EMBL" id="BDR59683.1"/>
    </source>
</evidence>
<dbReference type="AlphaFoldDB" id="A0AAU9D804"/>
<keyword evidence="4" id="KW-1185">Reference proteome</keyword>
<dbReference type="InterPro" id="IPR050900">
    <property type="entry name" value="Transposase_IS3/IS150/IS904"/>
</dbReference>
<dbReference type="Pfam" id="PF00665">
    <property type="entry name" value="rve"/>
    <property type="match status" value="1"/>
</dbReference>
<dbReference type="InterPro" id="IPR048020">
    <property type="entry name" value="Transpos_IS3"/>
</dbReference>
<evidence type="ECO:0000259" key="2">
    <source>
        <dbReference type="PROSITE" id="PS50994"/>
    </source>
</evidence>
<evidence type="ECO:0000256" key="1">
    <source>
        <dbReference type="ARBA" id="ARBA00002286"/>
    </source>
</evidence>
<dbReference type="InterPro" id="IPR001584">
    <property type="entry name" value="Integrase_cat-core"/>
</dbReference>
<dbReference type="NCBIfam" id="NF033516">
    <property type="entry name" value="transpos_IS3"/>
    <property type="match status" value="1"/>
</dbReference>
<dbReference type="PANTHER" id="PTHR46889:SF4">
    <property type="entry name" value="TRANSPOSASE INSO FOR INSERTION SEQUENCE ELEMENT IS911B-RELATED"/>
    <property type="match status" value="1"/>
</dbReference>
<proteinExistence type="predicted"/>
<protein>
    <submittedName>
        <fullName evidence="3">Transposase</fullName>
    </submittedName>
</protein>
<dbReference type="GO" id="GO:0003676">
    <property type="term" value="F:nucleic acid binding"/>
    <property type="evidence" value="ECO:0007669"/>
    <property type="project" value="InterPro"/>
</dbReference>
<dbReference type="PANTHER" id="PTHR46889">
    <property type="entry name" value="TRANSPOSASE INSF FOR INSERTION SEQUENCE IS3B-RELATED"/>
    <property type="match status" value="1"/>
</dbReference>